<dbReference type="PANTHER" id="PTHR43811">
    <property type="entry name" value="FKBP-TYPE PEPTIDYL-PROLYL CIS-TRANS ISOMERASE FKPA"/>
    <property type="match status" value="1"/>
</dbReference>
<gene>
    <name evidence="9" type="ORF">ATL42_1178</name>
</gene>
<dbReference type="Proteomes" id="UP000225548">
    <property type="component" value="Unassembled WGS sequence"/>
</dbReference>
<keyword evidence="10" id="KW-1185">Reference proteome</keyword>
<evidence type="ECO:0000259" key="8">
    <source>
        <dbReference type="PROSITE" id="PS50059"/>
    </source>
</evidence>
<dbReference type="Pfam" id="PF00254">
    <property type="entry name" value="FKBP_C"/>
    <property type="match status" value="1"/>
</dbReference>
<evidence type="ECO:0000256" key="4">
    <source>
        <dbReference type="ARBA" id="ARBA00023235"/>
    </source>
</evidence>
<dbReference type="EC" id="5.2.1.8" evidence="6"/>
<reference evidence="9 10" key="1">
    <citation type="submission" date="2017-10" db="EMBL/GenBank/DDBJ databases">
        <title>Sequencing the genomes of 1000 actinobacteria strains.</title>
        <authorList>
            <person name="Klenk H.-P."/>
        </authorList>
    </citation>
    <scope>NUCLEOTIDE SEQUENCE [LARGE SCALE GENOMIC DNA]</scope>
    <source>
        <strain evidence="9 10">DSM 18966</strain>
    </source>
</reference>
<evidence type="ECO:0000313" key="10">
    <source>
        <dbReference type="Proteomes" id="UP000225548"/>
    </source>
</evidence>
<organism evidence="9 10">
    <name type="scientific">Sanguibacter antarcticus</name>
    <dbReference type="NCBI Taxonomy" id="372484"/>
    <lineage>
        <taxon>Bacteria</taxon>
        <taxon>Bacillati</taxon>
        <taxon>Actinomycetota</taxon>
        <taxon>Actinomycetes</taxon>
        <taxon>Micrococcales</taxon>
        <taxon>Sanguibacteraceae</taxon>
        <taxon>Sanguibacter</taxon>
    </lineage>
</organism>
<keyword evidence="7" id="KW-0732">Signal</keyword>
<dbReference type="EMBL" id="PDJG01000001">
    <property type="protein sequence ID" value="PFG33309.1"/>
    <property type="molecule type" value="Genomic_DNA"/>
</dbReference>
<dbReference type="Gene3D" id="3.10.50.40">
    <property type="match status" value="1"/>
</dbReference>
<comment type="similarity">
    <text evidence="2 6">Belongs to the FKBP-type PPIase family.</text>
</comment>
<dbReference type="InterPro" id="IPR001179">
    <property type="entry name" value="PPIase_FKBP_dom"/>
</dbReference>
<accession>A0A2A9E557</accession>
<comment type="catalytic activity">
    <reaction evidence="1 5 6">
        <text>[protein]-peptidylproline (omega=180) = [protein]-peptidylproline (omega=0)</text>
        <dbReference type="Rhea" id="RHEA:16237"/>
        <dbReference type="Rhea" id="RHEA-COMP:10747"/>
        <dbReference type="Rhea" id="RHEA-COMP:10748"/>
        <dbReference type="ChEBI" id="CHEBI:83833"/>
        <dbReference type="ChEBI" id="CHEBI:83834"/>
        <dbReference type="EC" id="5.2.1.8"/>
    </reaction>
</comment>
<evidence type="ECO:0000256" key="5">
    <source>
        <dbReference type="PROSITE-ProRule" id="PRU00277"/>
    </source>
</evidence>
<feature type="signal peptide" evidence="7">
    <location>
        <begin position="1"/>
        <end position="26"/>
    </location>
</feature>
<evidence type="ECO:0000256" key="2">
    <source>
        <dbReference type="ARBA" id="ARBA00006577"/>
    </source>
</evidence>
<comment type="caution">
    <text evidence="9">The sequence shown here is derived from an EMBL/GenBank/DDBJ whole genome shotgun (WGS) entry which is preliminary data.</text>
</comment>
<keyword evidence="4 5" id="KW-0413">Isomerase</keyword>
<dbReference type="SUPFAM" id="SSF54534">
    <property type="entry name" value="FKBP-like"/>
    <property type="match status" value="1"/>
</dbReference>
<proteinExistence type="inferred from homology"/>
<evidence type="ECO:0000313" key="9">
    <source>
        <dbReference type="EMBL" id="PFG33309.1"/>
    </source>
</evidence>
<dbReference type="InterPro" id="IPR046357">
    <property type="entry name" value="PPIase_dom_sf"/>
</dbReference>
<name>A0A2A9E557_9MICO</name>
<protein>
    <recommendedName>
        <fullName evidence="6">Peptidyl-prolyl cis-trans isomerase</fullName>
        <ecNumber evidence="6">5.2.1.8</ecNumber>
    </recommendedName>
</protein>
<dbReference type="PANTHER" id="PTHR43811:SF19">
    <property type="entry name" value="39 KDA FK506-BINDING NUCLEAR PROTEIN"/>
    <property type="match status" value="1"/>
</dbReference>
<evidence type="ECO:0000256" key="6">
    <source>
        <dbReference type="RuleBase" id="RU003915"/>
    </source>
</evidence>
<keyword evidence="3 5" id="KW-0697">Rotamase</keyword>
<evidence type="ECO:0000256" key="7">
    <source>
        <dbReference type="SAM" id="SignalP"/>
    </source>
</evidence>
<feature type="domain" description="PPIase FKBP-type" evidence="8">
    <location>
        <begin position="211"/>
        <end position="298"/>
    </location>
</feature>
<evidence type="ECO:0000256" key="3">
    <source>
        <dbReference type="ARBA" id="ARBA00023110"/>
    </source>
</evidence>
<dbReference type="PROSITE" id="PS50059">
    <property type="entry name" value="FKBP_PPIASE"/>
    <property type="match status" value="1"/>
</dbReference>
<evidence type="ECO:0000256" key="1">
    <source>
        <dbReference type="ARBA" id="ARBA00000971"/>
    </source>
</evidence>
<dbReference type="OrthoDB" id="25996at2"/>
<dbReference type="GO" id="GO:0003755">
    <property type="term" value="F:peptidyl-prolyl cis-trans isomerase activity"/>
    <property type="evidence" value="ECO:0007669"/>
    <property type="project" value="UniProtKB-UniRule"/>
</dbReference>
<sequence>MRHWRMRTVRTGLGALSLGLCLAVTACGPSPEPVPTPTVAPAPVVDISGTGGQAPVFTYTAPLLVETPLTEVVWTGDGEPVVDNQPVLLKIYSENATDATVVRDDFASLPKPYLLSPESIGSDLYTVISGQTIGTRILHVVETDDVPLVMSIDILSSRAVGEARAPADGLPTVEYDANGVPTVSVAAEAVPPTSPVVQQLIRGTGAQITAGQKVMIQFVAVKWSNSELFDTTWGADLLPETVTLGEDQLIEGFDEGLVDLPIGSQVMLVIPPGLGFGPSGNDLSAETLVYVVDILAASPAA</sequence>
<dbReference type="AlphaFoldDB" id="A0A2A9E557"/>
<dbReference type="PROSITE" id="PS51257">
    <property type="entry name" value="PROKAR_LIPOPROTEIN"/>
    <property type="match status" value="1"/>
</dbReference>
<feature type="chain" id="PRO_5039332278" description="Peptidyl-prolyl cis-trans isomerase" evidence="7">
    <location>
        <begin position="27"/>
        <end position="301"/>
    </location>
</feature>